<reference evidence="10" key="2">
    <citation type="journal article" date="2014" name="ISME J.">
        <title>Microbial stratification in low pH oxic and suboxic macroscopic growths along an acid mine drainage.</title>
        <authorList>
            <person name="Mendez-Garcia C."/>
            <person name="Mesa V."/>
            <person name="Sprenger R.R."/>
            <person name="Richter M."/>
            <person name="Diez M.S."/>
            <person name="Solano J."/>
            <person name="Bargiela R."/>
            <person name="Golyshina O.V."/>
            <person name="Manteca A."/>
            <person name="Ramos J.L."/>
            <person name="Gallego J.R."/>
            <person name="Llorente I."/>
            <person name="Martins Dos Santos V.A."/>
            <person name="Jensen O.N."/>
            <person name="Pelaez A.I."/>
            <person name="Sanchez J."/>
            <person name="Ferrer M."/>
        </authorList>
    </citation>
    <scope>NUCLEOTIDE SEQUENCE</scope>
</reference>
<keyword evidence="7 10" id="KW-0456">Lyase</keyword>
<evidence type="ECO:0000256" key="1">
    <source>
        <dbReference type="ARBA" id="ARBA00005044"/>
    </source>
</evidence>
<evidence type="ECO:0000256" key="7">
    <source>
        <dbReference type="ARBA" id="ARBA00023239"/>
    </source>
</evidence>
<dbReference type="SUPFAM" id="SSF55205">
    <property type="entry name" value="EPT/RTPC-like"/>
    <property type="match status" value="1"/>
</dbReference>
<feature type="region of interest" description="Disordered" evidence="8">
    <location>
        <begin position="290"/>
        <end position="311"/>
    </location>
</feature>
<dbReference type="PROSITE" id="PS00787">
    <property type="entry name" value="CHORISMATE_SYNTHASE_1"/>
    <property type="match status" value="1"/>
</dbReference>
<dbReference type="GO" id="GO:0016765">
    <property type="term" value="F:transferase activity, transferring alkyl or aryl (other than methyl) groups"/>
    <property type="evidence" value="ECO:0007669"/>
    <property type="project" value="InterPro"/>
</dbReference>
<dbReference type="PANTHER" id="PTHR21085">
    <property type="entry name" value="CHORISMATE SYNTHASE"/>
    <property type="match status" value="1"/>
</dbReference>
<protein>
    <recommendedName>
        <fullName evidence="3">chorismate synthase</fullName>
        <ecNumber evidence="3">4.2.3.5</ecNumber>
    </recommendedName>
</protein>
<evidence type="ECO:0000256" key="2">
    <source>
        <dbReference type="ARBA" id="ARBA00008014"/>
    </source>
</evidence>
<dbReference type="PANTHER" id="PTHR21085:SF0">
    <property type="entry name" value="CHORISMATE SYNTHASE"/>
    <property type="match status" value="1"/>
</dbReference>
<dbReference type="Pfam" id="PF01264">
    <property type="entry name" value="Chorismate_synt"/>
    <property type="match status" value="1"/>
</dbReference>
<dbReference type="EMBL" id="AUZY01006837">
    <property type="protein sequence ID" value="EQD53054.1"/>
    <property type="molecule type" value="Genomic_DNA"/>
</dbReference>
<dbReference type="InterPro" id="IPR001986">
    <property type="entry name" value="Enolpyruvate_Tfrase_dom"/>
</dbReference>
<evidence type="ECO:0000256" key="5">
    <source>
        <dbReference type="ARBA" id="ARBA00022679"/>
    </source>
</evidence>
<evidence type="ECO:0000256" key="6">
    <source>
        <dbReference type="ARBA" id="ARBA00023141"/>
    </source>
</evidence>
<accession>T1BIU8</accession>
<dbReference type="EC" id="4.2.3.5" evidence="3"/>
<dbReference type="AlphaFoldDB" id="T1BIU8"/>
<dbReference type="UniPathway" id="UPA00053">
    <property type="reaction ID" value="UER00090"/>
</dbReference>
<evidence type="ECO:0000256" key="8">
    <source>
        <dbReference type="SAM" id="MobiDB-lite"/>
    </source>
</evidence>
<evidence type="ECO:0000313" key="10">
    <source>
        <dbReference type="EMBL" id="EQD53054.1"/>
    </source>
</evidence>
<feature type="domain" description="Enolpyruvate transferase" evidence="9">
    <location>
        <begin position="1"/>
        <end position="261"/>
    </location>
</feature>
<dbReference type="InterPro" id="IPR013792">
    <property type="entry name" value="RNA3'P_cycl/enolpyr_Trfase_a/b"/>
</dbReference>
<feature type="non-terminal residue" evidence="10">
    <location>
        <position position="491"/>
    </location>
</feature>
<dbReference type="Pfam" id="PF00275">
    <property type="entry name" value="EPSP_synthase"/>
    <property type="match status" value="1"/>
</dbReference>
<dbReference type="GO" id="GO:0009423">
    <property type="term" value="P:chorismate biosynthetic process"/>
    <property type="evidence" value="ECO:0007669"/>
    <property type="project" value="UniProtKB-UniPathway"/>
</dbReference>
<dbReference type="GO" id="GO:0005829">
    <property type="term" value="C:cytosol"/>
    <property type="evidence" value="ECO:0007669"/>
    <property type="project" value="TreeGrafter"/>
</dbReference>
<dbReference type="InterPro" id="IPR020541">
    <property type="entry name" value="Chorismate_synthase_CS"/>
</dbReference>
<reference evidence="10" key="1">
    <citation type="submission" date="2013-08" db="EMBL/GenBank/DDBJ databases">
        <authorList>
            <person name="Mendez C."/>
            <person name="Richter M."/>
            <person name="Ferrer M."/>
            <person name="Sanchez J."/>
        </authorList>
    </citation>
    <scope>NUCLEOTIDE SEQUENCE</scope>
</reference>
<dbReference type="InterPro" id="IPR035904">
    <property type="entry name" value="Chorismate_synth_AroC_sf"/>
</dbReference>
<dbReference type="SUPFAM" id="SSF103263">
    <property type="entry name" value="Chorismate synthase, AroC"/>
    <property type="match status" value="1"/>
</dbReference>
<comment type="similarity">
    <text evidence="2">Belongs to the chorismate synthase family.</text>
</comment>
<dbReference type="Gene3D" id="3.65.10.10">
    <property type="entry name" value="Enolpyruvate transferase domain"/>
    <property type="match status" value="2"/>
</dbReference>
<evidence type="ECO:0000259" key="9">
    <source>
        <dbReference type="Pfam" id="PF00275"/>
    </source>
</evidence>
<proteinExistence type="inferred from homology"/>
<name>T1BIU8_9ZZZZ</name>
<dbReference type="Gene3D" id="3.60.150.10">
    <property type="entry name" value="Chorismate synthase AroC"/>
    <property type="match status" value="1"/>
</dbReference>
<keyword evidence="6" id="KW-0057">Aromatic amino acid biosynthesis</keyword>
<dbReference type="GO" id="GO:0008652">
    <property type="term" value="P:amino acid biosynthetic process"/>
    <property type="evidence" value="ECO:0007669"/>
    <property type="project" value="UniProtKB-KW"/>
</dbReference>
<dbReference type="GO" id="GO:0010181">
    <property type="term" value="F:FMN binding"/>
    <property type="evidence" value="ECO:0007669"/>
    <property type="project" value="TreeGrafter"/>
</dbReference>
<keyword evidence="4" id="KW-0028">Amino-acid biosynthesis</keyword>
<dbReference type="InterPro" id="IPR036968">
    <property type="entry name" value="Enolpyruvate_Tfrase_sf"/>
</dbReference>
<sequence length="491" mass="51856">MDPLLRALSELGARVRPAAPGRSLPFRIEGPLSAGTVTLPGSVSSQFLSGLLFALAGLPSPSRVRVQGPQVSQPYVEASLRVLGAFGVRIQRGRGWYGVPGNGPFRPVPMEIPADASSAAYLFAGAALSGGTVRVGPFPVAWPQADLAVLPVLRAVGARVVRRGNDWEVSGGPLPLRPFRADLDASPDLAPLLAVLASFGRGVSRLTGGAQLVHKESDRRRGTEALVRSLGARLRRSREEWAIQGPPSARKLRRLTLSDHRRPLLGGGGRPRLTRALDARTGVRRRQVLSPVLPGPGRPRGRRPSHRAEGGGRLRMRFGEALQVTVFGSSHGPDVGSVVEGLPAGLPVDLTGIQAELDRRSPVGRKLATRRAERDQLILAQGVSGGRTTGGPVVGYVRNEDVRRGPYRPLEDVPRPGHADYPARERYGGSLDLSGGGIFSGRMTVGLVLAGALVRPVLTAQGVSVVAFTRSIHGISVPEAALSLPLSALKA</sequence>
<comment type="pathway">
    <text evidence="1">Metabolic intermediate biosynthesis; chorismate biosynthesis; chorismate from D-erythrose 4-phosphate and phosphoenolpyruvate: step 7/7.</text>
</comment>
<organism evidence="10">
    <name type="scientific">mine drainage metagenome</name>
    <dbReference type="NCBI Taxonomy" id="410659"/>
    <lineage>
        <taxon>unclassified sequences</taxon>
        <taxon>metagenomes</taxon>
        <taxon>ecological metagenomes</taxon>
    </lineage>
</organism>
<evidence type="ECO:0000256" key="3">
    <source>
        <dbReference type="ARBA" id="ARBA00013036"/>
    </source>
</evidence>
<comment type="caution">
    <text evidence="10">The sequence shown here is derived from an EMBL/GenBank/DDBJ whole genome shotgun (WGS) entry which is preliminary data.</text>
</comment>
<gene>
    <name evidence="10" type="ORF">B1B_10442</name>
</gene>
<dbReference type="GO" id="GO:0009073">
    <property type="term" value="P:aromatic amino acid family biosynthetic process"/>
    <property type="evidence" value="ECO:0007669"/>
    <property type="project" value="UniProtKB-KW"/>
</dbReference>
<keyword evidence="5" id="KW-0808">Transferase</keyword>
<evidence type="ECO:0000256" key="4">
    <source>
        <dbReference type="ARBA" id="ARBA00022605"/>
    </source>
</evidence>
<dbReference type="PROSITE" id="PS00788">
    <property type="entry name" value="CHORISMATE_SYNTHASE_2"/>
    <property type="match status" value="1"/>
</dbReference>
<dbReference type="GO" id="GO:0004107">
    <property type="term" value="F:chorismate synthase activity"/>
    <property type="evidence" value="ECO:0007669"/>
    <property type="project" value="UniProtKB-EC"/>
</dbReference>
<dbReference type="InterPro" id="IPR000453">
    <property type="entry name" value="Chorismate_synth"/>
</dbReference>